<accession>A0A2U1CPR4</accession>
<gene>
    <name evidence="2" type="ORF">C7440_0266</name>
</gene>
<evidence type="ECO:0000256" key="1">
    <source>
        <dbReference type="SAM" id="SignalP"/>
    </source>
</evidence>
<keyword evidence="1" id="KW-0732">Signal</keyword>
<name>A0A2U1CPR4_9BURK</name>
<reference evidence="2 3" key="1">
    <citation type="submission" date="2018-04" db="EMBL/GenBank/DDBJ databases">
        <title>Genomic Encyclopedia of Type Strains, Phase IV (KMG-IV): sequencing the most valuable type-strain genomes for metagenomic binning, comparative biology and taxonomic classification.</title>
        <authorList>
            <person name="Goeker M."/>
        </authorList>
    </citation>
    <scope>NUCLEOTIDE SEQUENCE [LARGE SCALE GENOMIC DNA]</scope>
    <source>
        <strain evidence="2 3">DSM 10065</strain>
    </source>
</reference>
<organism evidence="2 3">
    <name type="scientific">Pusillimonas noertemannii</name>
    <dbReference type="NCBI Taxonomy" id="305977"/>
    <lineage>
        <taxon>Bacteria</taxon>
        <taxon>Pseudomonadati</taxon>
        <taxon>Pseudomonadota</taxon>
        <taxon>Betaproteobacteria</taxon>
        <taxon>Burkholderiales</taxon>
        <taxon>Alcaligenaceae</taxon>
        <taxon>Pusillimonas</taxon>
    </lineage>
</organism>
<proteinExistence type="predicted"/>
<dbReference type="EMBL" id="QEKO01000001">
    <property type="protein sequence ID" value="PVY67880.1"/>
    <property type="molecule type" value="Genomic_DNA"/>
</dbReference>
<keyword evidence="3" id="KW-1185">Reference proteome</keyword>
<dbReference type="OrthoDB" id="9180744at2"/>
<sequence length="100" mass="10587">MSYKQSSLVPAVLAGLVGAVACVAPAHAQEAQASGEVRRVNADEGKITIKHGAIADLELPAMSLVYRADPTLLRGIQPGDKITFTAKRDGKRYVVTKISK</sequence>
<evidence type="ECO:0000313" key="3">
    <source>
        <dbReference type="Proteomes" id="UP000246145"/>
    </source>
</evidence>
<dbReference type="Pfam" id="PF11604">
    <property type="entry name" value="CusF_Ec"/>
    <property type="match status" value="1"/>
</dbReference>
<dbReference type="RefSeq" id="WP_116517184.1">
    <property type="nucleotide sequence ID" value="NZ_JACCEX010000001.1"/>
</dbReference>
<dbReference type="Gene3D" id="2.40.50.320">
    <property type="entry name" value="Copper binding periplasmic protein CusF"/>
    <property type="match status" value="1"/>
</dbReference>
<dbReference type="STRING" id="1231391.GCA_000308195_02486"/>
<dbReference type="InterPro" id="IPR042230">
    <property type="entry name" value="CusF_sf"/>
</dbReference>
<comment type="caution">
    <text evidence="2">The sequence shown here is derived from an EMBL/GenBank/DDBJ whole genome shotgun (WGS) entry which is preliminary data.</text>
</comment>
<feature type="signal peptide" evidence="1">
    <location>
        <begin position="1"/>
        <end position="28"/>
    </location>
</feature>
<dbReference type="Proteomes" id="UP000246145">
    <property type="component" value="Unassembled WGS sequence"/>
</dbReference>
<dbReference type="PROSITE" id="PS51257">
    <property type="entry name" value="PROKAR_LIPOPROTEIN"/>
    <property type="match status" value="1"/>
</dbReference>
<dbReference type="AlphaFoldDB" id="A0A2U1CPR4"/>
<feature type="chain" id="PRO_5015445795" evidence="1">
    <location>
        <begin position="29"/>
        <end position="100"/>
    </location>
</feature>
<evidence type="ECO:0000313" key="2">
    <source>
        <dbReference type="EMBL" id="PVY67880.1"/>
    </source>
</evidence>
<protein>
    <submittedName>
        <fullName evidence="2">Cu/Ag efflux protein CusF</fullName>
    </submittedName>
</protein>
<dbReference type="InterPro" id="IPR021647">
    <property type="entry name" value="CusF_Ec"/>
</dbReference>